<comment type="similarity">
    <text evidence="6">Belongs to the PINc/VapC protein family.</text>
</comment>
<evidence type="ECO:0000259" key="7">
    <source>
        <dbReference type="Pfam" id="PF01850"/>
    </source>
</evidence>
<evidence type="ECO:0000256" key="3">
    <source>
        <dbReference type="ARBA" id="ARBA00022723"/>
    </source>
</evidence>
<feature type="domain" description="PIN" evidence="7">
    <location>
        <begin position="4"/>
        <end position="121"/>
    </location>
</feature>
<feature type="binding site" evidence="6">
    <location>
        <position position="97"/>
    </location>
    <ligand>
        <name>Mg(2+)</name>
        <dbReference type="ChEBI" id="CHEBI:18420"/>
    </ligand>
</feature>
<evidence type="ECO:0000313" key="9">
    <source>
        <dbReference type="Proteomes" id="UP000305546"/>
    </source>
</evidence>
<evidence type="ECO:0000313" key="8">
    <source>
        <dbReference type="EMBL" id="TNC27599.1"/>
    </source>
</evidence>
<dbReference type="Gene3D" id="3.40.50.1010">
    <property type="entry name" value="5'-nuclease"/>
    <property type="match status" value="1"/>
</dbReference>
<dbReference type="GO" id="GO:0016788">
    <property type="term" value="F:hydrolase activity, acting on ester bonds"/>
    <property type="evidence" value="ECO:0007669"/>
    <property type="project" value="InterPro"/>
</dbReference>
<organism evidence="8 9">
    <name type="scientific">Amycolatopsis alkalitolerans</name>
    <dbReference type="NCBI Taxonomy" id="2547244"/>
    <lineage>
        <taxon>Bacteria</taxon>
        <taxon>Bacillati</taxon>
        <taxon>Actinomycetota</taxon>
        <taxon>Actinomycetes</taxon>
        <taxon>Pseudonocardiales</taxon>
        <taxon>Pseudonocardiaceae</taxon>
        <taxon>Amycolatopsis</taxon>
    </lineage>
</organism>
<evidence type="ECO:0000256" key="1">
    <source>
        <dbReference type="ARBA" id="ARBA00022649"/>
    </source>
</evidence>
<name>A0A5C4M7B0_9PSEU</name>
<keyword evidence="3 6" id="KW-0479">Metal-binding</keyword>
<dbReference type="Pfam" id="PF01850">
    <property type="entry name" value="PIN"/>
    <property type="match status" value="1"/>
</dbReference>
<keyword evidence="6" id="KW-0800">Toxin</keyword>
<comment type="function">
    <text evidence="6">Toxic component of a toxin-antitoxin (TA) system. An RNase.</text>
</comment>
<dbReference type="OrthoDB" id="196567at2"/>
<gene>
    <name evidence="6" type="primary">vapC</name>
    <name evidence="8" type="ORF">FG385_07630</name>
</gene>
<keyword evidence="5 6" id="KW-0460">Magnesium</keyword>
<dbReference type="RefSeq" id="WP_139095922.1">
    <property type="nucleotide sequence ID" value="NZ_VDFW01000005.1"/>
</dbReference>
<accession>A0A5C4M7B0</accession>
<dbReference type="NCBIfam" id="TIGR00028">
    <property type="entry name" value="Mtu_PIN_fam"/>
    <property type="match status" value="1"/>
</dbReference>
<comment type="caution">
    <text evidence="8">The sequence shown here is derived from an EMBL/GenBank/DDBJ whole genome shotgun (WGS) entry which is preliminary data.</text>
</comment>
<dbReference type="InterPro" id="IPR029060">
    <property type="entry name" value="PIN-like_dom_sf"/>
</dbReference>
<keyword evidence="9" id="KW-1185">Reference proteome</keyword>
<protein>
    <recommendedName>
        <fullName evidence="6">Ribonuclease VapC</fullName>
        <shortName evidence="6">RNase VapC</shortName>
        <ecNumber evidence="6">3.1.-.-</ecNumber>
    </recommendedName>
    <alternativeName>
        <fullName evidence="6">Toxin VapC</fullName>
    </alternativeName>
</protein>
<sequence length="141" mass="15375">MTTLLDANVLIALVVADHVHHDSAENWFVRSAETFATCPVTQGSLLRLLIREGQTAADAQATLGSIGTSDRHEFWPDSISYRDVPMDGVLGHRQVTDSYLAHLARANGGRLATFDQGLAKLHVDVADLLPTIPTSLFAERR</sequence>
<dbReference type="AlphaFoldDB" id="A0A5C4M7B0"/>
<dbReference type="GO" id="GO:0045926">
    <property type="term" value="P:negative regulation of growth"/>
    <property type="evidence" value="ECO:0007669"/>
    <property type="project" value="UniProtKB-ARBA"/>
</dbReference>
<dbReference type="GO" id="GO:0000287">
    <property type="term" value="F:magnesium ion binding"/>
    <property type="evidence" value="ECO:0007669"/>
    <property type="project" value="UniProtKB-UniRule"/>
</dbReference>
<comment type="cofactor">
    <cofactor evidence="6">
        <name>Mg(2+)</name>
        <dbReference type="ChEBI" id="CHEBI:18420"/>
    </cofactor>
</comment>
<dbReference type="InterPro" id="IPR022907">
    <property type="entry name" value="VapC_family"/>
</dbReference>
<dbReference type="InterPro" id="IPR002716">
    <property type="entry name" value="PIN_dom"/>
</dbReference>
<dbReference type="GO" id="GO:0090729">
    <property type="term" value="F:toxin activity"/>
    <property type="evidence" value="ECO:0007669"/>
    <property type="project" value="UniProtKB-KW"/>
</dbReference>
<dbReference type="GO" id="GO:0004540">
    <property type="term" value="F:RNA nuclease activity"/>
    <property type="evidence" value="ECO:0007669"/>
    <property type="project" value="InterPro"/>
</dbReference>
<reference evidence="8 9" key="1">
    <citation type="submission" date="2019-06" db="EMBL/GenBank/DDBJ databases">
        <title>Amycolatopsis alkalitolerans sp. nov., isolated from Gastrodia elata Blume.</title>
        <authorList>
            <person name="Narsing Rao M.P."/>
            <person name="Li W.J."/>
        </authorList>
    </citation>
    <scope>NUCLEOTIDE SEQUENCE [LARGE SCALE GENOMIC DNA]</scope>
    <source>
        <strain evidence="8 9">SYSUP0005</strain>
    </source>
</reference>
<dbReference type="InterPro" id="IPR006226">
    <property type="entry name" value="Mtu_PIN"/>
</dbReference>
<feature type="binding site" evidence="6">
    <location>
        <position position="6"/>
    </location>
    <ligand>
        <name>Mg(2+)</name>
        <dbReference type="ChEBI" id="CHEBI:18420"/>
    </ligand>
</feature>
<dbReference type="EMBL" id="VDFW01000005">
    <property type="protein sequence ID" value="TNC27599.1"/>
    <property type="molecule type" value="Genomic_DNA"/>
</dbReference>
<evidence type="ECO:0000256" key="4">
    <source>
        <dbReference type="ARBA" id="ARBA00022801"/>
    </source>
</evidence>
<evidence type="ECO:0000256" key="2">
    <source>
        <dbReference type="ARBA" id="ARBA00022722"/>
    </source>
</evidence>
<dbReference type="HAMAP" id="MF_00265">
    <property type="entry name" value="VapC_Nob1"/>
    <property type="match status" value="1"/>
</dbReference>
<proteinExistence type="inferred from homology"/>
<keyword evidence="2 6" id="KW-0540">Nuclease</keyword>
<evidence type="ECO:0000256" key="5">
    <source>
        <dbReference type="ARBA" id="ARBA00022842"/>
    </source>
</evidence>
<dbReference type="EC" id="3.1.-.-" evidence="6"/>
<keyword evidence="1 6" id="KW-1277">Toxin-antitoxin system</keyword>
<dbReference type="Proteomes" id="UP000305546">
    <property type="component" value="Unassembled WGS sequence"/>
</dbReference>
<keyword evidence="4 6" id="KW-0378">Hydrolase</keyword>
<evidence type="ECO:0000256" key="6">
    <source>
        <dbReference type="HAMAP-Rule" id="MF_00265"/>
    </source>
</evidence>
<dbReference type="SUPFAM" id="SSF88723">
    <property type="entry name" value="PIN domain-like"/>
    <property type="match status" value="1"/>
</dbReference>